<dbReference type="GO" id="GO:0007010">
    <property type="term" value="P:cytoskeleton organization"/>
    <property type="evidence" value="ECO:0007669"/>
    <property type="project" value="InterPro"/>
</dbReference>
<reference evidence="7" key="1">
    <citation type="submission" date="2023-05" db="EMBL/GenBank/DDBJ databases">
        <authorList>
            <person name="Huff M."/>
        </authorList>
    </citation>
    <scope>NUCLEOTIDE SEQUENCE</scope>
</reference>
<accession>A0AAD2DZQ7</accession>
<evidence type="ECO:0000256" key="4">
    <source>
        <dbReference type="ARBA" id="ARBA00022701"/>
    </source>
</evidence>
<evidence type="ECO:0000313" key="8">
    <source>
        <dbReference type="Proteomes" id="UP000834106"/>
    </source>
</evidence>
<sequence length="116" mass="13199">MNKNTTMNLEKFNSSETGDLGKVNSIVGSNGETKNVDSANSNISDVVSRFFYDKLQKEVINLRKYCEFKECSLNAKDEEIKMLMKKIETMSKAIQIESKKTKRKAAIRETEVFSSD</sequence>
<evidence type="ECO:0000256" key="2">
    <source>
        <dbReference type="ARBA" id="ARBA00008825"/>
    </source>
</evidence>
<protein>
    <submittedName>
        <fullName evidence="7">Uncharacterized protein</fullName>
    </submittedName>
</protein>
<evidence type="ECO:0000256" key="3">
    <source>
        <dbReference type="ARBA" id="ARBA00022490"/>
    </source>
</evidence>
<keyword evidence="3" id="KW-0963">Cytoplasm</keyword>
<dbReference type="Proteomes" id="UP000834106">
    <property type="component" value="Chromosome 10"/>
</dbReference>
<evidence type="ECO:0000256" key="1">
    <source>
        <dbReference type="ARBA" id="ARBA00004245"/>
    </source>
</evidence>
<keyword evidence="6" id="KW-0206">Cytoskeleton</keyword>
<comment type="similarity">
    <text evidence="2">Belongs to the MAP70 family.</text>
</comment>
<dbReference type="Pfam" id="PF07058">
    <property type="entry name" value="MAP70"/>
    <property type="match status" value="1"/>
</dbReference>
<dbReference type="PANTHER" id="PTHR31246">
    <property type="entry name" value="MICROTUBULE-ASSOCIATED PROTEIN 70-2"/>
    <property type="match status" value="1"/>
</dbReference>
<dbReference type="GO" id="GO:0005874">
    <property type="term" value="C:microtubule"/>
    <property type="evidence" value="ECO:0007669"/>
    <property type="project" value="UniProtKB-KW"/>
</dbReference>
<gene>
    <name evidence="7" type="ORF">FPE_LOCUS16614</name>
</gene>
<evidence type="ECO:0000256" key="5">
    <source>
        <dbReference type="ARBA" id="ARBA00023054"/>
    </source>
</evidence>
<evidence type="ECO:0000256" key="6">
    <source>
        <dbReference type="ARBA" id="ARBA00023212"/>
    </source>
</evidence>
<keyword evidence="8" id="KW-1185">Reference proteome</keyword>
<dbReference type="GO" id="GO:0008017">
    <property type="term" value="F:microtubule binding"/>
    <property type="evidence" value="ECO:0007669"/>
    <property type="project" value="InterPro"/>
</dbReference>
<name>A0AAD2DZQ7_9LAMI</name>
<dbReference type="PANTHER" id="PTHR31246:SF5">
    <property type="entry name" value="MICROTUBULE-ASSOCIATED PROTEIN 70-5"/>
    <property type="match status" value="1"/>
</dbReference>
<proteinExistence type="inferred from homology"/>
<keyword evidence="5" id="KW-0175">Coiled coil</keyword>
<dbReference type="AlphaFoldDB" id="A0AAD2DZQ7"/>
<keyword evidence="4" id="KW-0493">Microtubule</keyword>
<comment type="subcellular location">
    <subcellularLocation>
        <location evidence="1">Cytoplasm</location>
        <location evidence="1">Cytoskeleton</location>
    </subcellularLocation>
</comment>
<organism evidence="7 8">
    <name type="scientific">Fraxinus pennsylvanica</name>
    <dbReference type="NCBI Taxonomy" id="56036"/>
    <lineage>
        <taxon>Eukaryota</taxon>
        <taxon>Viridiplantae</taxon>
        <taxon>Streptophyta</taxon>
        <taxon>Embryophyta</taxon>
        <taxon>Tracheophyta</taxon>
        <taxon>Spermatophyta</taxon>
        <taxon>Magnoliopsida</taxon>
        <taxon>eudicotyledons</taxon>
        <taxon>Gunneridae</taxon>
        <taxon>Pentapetalae</taxon>
        <taxon>asterids</taxon>
        <taxon>lamiids</taxon>
        <taxon>Lamiales</taxon>
        <taxon>Oleaceae</taxon>
        <taxon>Oleeae</taxon>
        <taxon>Fraxinus</taxon>
    </lineage>
</organism>
<dbReference type="EMBL" id="OU503045">
    <property type="protein sequence ID" value="CAI9769676.1"/>
    <property type="molecule type" value="Genomic_DNA"/>
</dbReference>
<evidence type="ECO:0000313" key="7">
    <source>
        <dbReference type="EMBL" id="CAI9769676.1"/>
    </source>
</evidence>
<dbReference type="InterPro" id="IPR009768">
    <property type="entry name" value="MAP70"/>
</dbReference>